<dbReference type="Proteomes" id="UP001241169">
    <property type="component" value="Unassembled WGS sequence"/>
</dbReference>
<keyword evidence="2" id="KW-1185">Reference proteome</keyword>
<comment type="caution">
    <text evidence="1">The sequence shown here is derived from an EMBL/GenBank/DDBJ whole genome shotgun (WGS) entry which is preliminary data.</text>
</comment>
<reference evidence="1 2" key="1">
    <citation type="submission" date="2016-10" db="EMBL/GenBank/DDBJ databases">
        <title>The genome sequence of Colletotrichum fioriniae PJ7.</title>
        <authorList>
            <person name="Baroncelli R."/>
        </authorList>
    </citation>
    <scope>NUCLEOTIDE SEQUENCE [LARGE SCALE GENOMIC DNA]</scope>
    <source>
        <strain evidence="1 2">IMI 384185</strain>
    </source>
</reference>
<proteinExistence type="predicted"/>
<evidence type="ECO:0000313" key="2">
    <source>
        <dbReference type="Proteomes" id="UP001241169"/>
    </source>
</evidence>
<organism evidence="1 2">
    <name type="scientific">Colletotrichum paranaense</name>
    <dbReference type="NCBI Taxonomy" id="1914294"/>
    <lineage>
        <taxon>Eukaryota</taxon>
        <taxon>Fungi</taxon>
        <taxon>Dikarya</taxon>
        <taxon>Ascomycota</taxon>
        <taxon>Pezizomycotina</taxon>
        <taxon>Sordariomycetes</taxon>
        <taxon>Hypocreomycetidae</taxon>
        <taxon>Glomerellales</taxon>
        <taxon>Glomerellaceae</taxon>
        <taxon>Colletotrichum</taxon>
        <taxon>Colletotrichum acutatum species complex</taxon>
    </lineage>
</organism>
<sequence>MGSPLGGGAPVSTCDTPITTPIAVEVLDLALSPTQAMHHLHHCQSISPRLTSRDGFAMARLPNLLTRENPYRSHKPLCDRRIVLPRREQATRARRGHSIGSERLHSISTYLCC</sequence>
<dbReference type="EMBL" id="MOPA01000002">
    <property type="protein sequence ID" value="KAK1545921.1"/>
    <property type="molecule type" value="Genomic_DNA"/>
</dbReference>
<protein>
    <submittedName>
        <fullName evidence="1">Uncharacterized protein</fullName>
    </submittedName>
</protein>
<gene>
    <name evidence="1" type="ORF">CPAR01_03423</name>
</gene>
<evidence type="ECO:0000313" key="1">
    <source>
        <dbReference type="EMBL" id="KAK1545921.1"/>
    </source>
</evidence>
<name>A0ABQ9T2B4_9PEZI</name>
<accession>A0ABQ9T2B4</accession>
<dbReference type="GeneID" id="85371609"/>
<dbReference type="RefSeq" id="XP_060355038.1">
    <property type="nucleotide sequence ID" value="XM_060487710.1"/>
</dbReference>